<dbReference type="PANTHER" id="PTHR31490:SF90">
    <property type="entry name" value="ENDO-1,4-BETA-XYLANASE A"/>
    <property type="match status" value="1"/>
</dbReference>
<dbReference type="InterPro" id="IPR017853">
    <property type="entry name" value="GH"/>
</dbReference>
<dbReference type="InterPro" id="IPR044846">
    <property type="entry name" value="GH10"/>
</dbReference>
<dbReference type="OrthoDB" id="9809277at2"/>
<dbReference type="InterPro" id="IPR001000">
    <property type="entry name" value="GH10_dom"/>
</dbReference>
<comment type="caution">
    <text evidence="10">The sequence shown here is derived from an EMBL/GenBank/DDBJ whole genome shotgun (WGS) entry which is preliminary data.</text>
</comment>
<keyword evidence="7 8" id="KW-0624">Polysaccharide degradation</keyword>
<keyword evidence="6 8" id="KW-0326">Glycosidase</keyword>
<evidence type="ECO:0000256" key="5">
    <source>
        <dbReference type="ARBA" id="ARBA00023277"/>
    </source>
</evidence>
<keyword evidence="11" id="KW-1185">Reference proteome</keyword>
<evidence type="ECO:0000256" key="6">
    <source>
        <dbReference type="ARBA" id="ARBA00023295"/>
    </source>
</evidence>
<comment type="pathway">
    <text evidence="2">Glycan degradation; xylan degradation.</text>
</comment>
<keyword evidence="5 8" id="KW-0119">Carbohydrate metabolism</keyword>
<feature type="domain" description="GH10" evidence="9">
    <location>
        <begin position="3"/>
        <end position="332"/>
    </location>
</feature>
<evidence type="ECO:0000313" key="11">
    <source>
        <dbReference type="Proteomes" id="UP000290649"/>
    </source>
</evidence>
<name>A0A4V1LGK8_9BACI</name>
<evidence type="ECO:0000259" key="9">
    <source>
        <dbReference type="PROSITE" id="PS51760"/>
    </source>
</evidence>
<evidence type="ECO:0000313" key="10">
    <source>
        <dbReference type="EMBL" id="RXJ02072.1"/>
    </source>
</evidence>
<evidence type="ECO:0000256" key="2">
    <source>
        <dbReference type="ARBA" id="ARBA00004851"/>
    </source>
</evidence>
<accession>A0A4V1LGK8</accession>
<dbReference type="PROSITE" id="PS51760">
    <property type="entry name" value="GH10_2"/>
    <property type="match status" value="1"/>
</dbReference>
<dbReference type="Gene3D" id="3.20.20.80">
    <property type="entry name" value="Glycosidases"/>
    <property type="match status" value="1"/>
</dbReference>
<dbReference type="RefSeq" id="WP_129077785.1">
    <property type="nucleotide sequence ID" value="NZ_QOUX01000027.1"/>
</dbReference>
<dbReference type="EC" id="3.2.1.8" evidence="8"/>
<dbReference type="Pfam" id="PF00331">
    <property type="entry name" value="Glyco_hydro_10"/>
    <property type="match status" value="1"/>
</dbReference>
<evidence type="ECO:0000256" key="8">
    <source>
        <dbReference type="RuleBase" id="RU361174"/>
    </source>
</evidence>
<sequence length="333" mass="38958">MEQKNIPALHEVYKDYFSIGAAVNTYTLTSEEKSLIKHFNSLTAENEMKFGLLQPQEGNFTFDNADKLVAFADANEMKLRGHTLVWHNQTSDWVFTNKDGSQVDRETLLKRMETHISTVMGRYKGRFYSWDVVNEAISDDNAEYLRPSKWLDIIGEDFIAKAFEFAHQADPNAALFYNDYNESNPEKRERIYRLAKSLLEKDVPIHGIGLQAHWNIFEPNLDDIRAAIERYASLGLQLQITEMDVSVFKWDDQRADLTAPTEEMLELQATRYDQFFQLFREYRDVITNVTFWGANDRYTWLSNFPVVGRKNWPFVLDEKGEPKNSFWKITDIK</sequence>
<dbReference type="SMART" id="SM00633">
    <property type="entry name" value="Glyco_10"/>
    <property type="match status" value="1"/>
</dbReference>
<proteinExistence type="inferred from homology"/>
<comment type="similarity">
    <text evidence="8">Belongs to the glycosyl hydrolase 10 (cellulase F) family.</text>
</comment>
<dbReference type="EMBL" id="QOUX01000027">
    <property type="protein sequence ID" value="RXJ02072.1"/>
    <property type="molecule type" value="Genomic_DNA"/>
</dbReference>
<dbReference type="AlphaFoldDB" id="A0A4V1LGK8"/>
<dbReference type="SUPFAM" id="SSF51445">
    <property type="entry name" value="(Trans)glycosidases"/>
    <property type="match status" value="1"/>
</dbReference>
<keyword evidence="3 10" id="KW-0858">Xylan degradation</keyword>
<evidence type="ECO:0000256" key="7">
    <source>
        <dbReference type="ARBA" id="ARBA00023326"/>
    </source>
</evidence>
<evidence type="ECO:0000256" key="1">
    <source>
        <dbReference type="ARBA" id="ARBA00000681"/>
    </source>
</evidence>
<dbReference type="Proteomes" id="UP000290649">
    <property type="component" value="Unassembled WGS sequence"/>
</dbReference>
<evidence type="ECO:0000256" key="4">
    <source>
        <dbReference type="ARBA" id="ARBA00022801"/>
    </source>
</evidence>
<dbReference type="PANTHER" id="PTHR31490">
    <property type="entry name" value="GLYCOSYL HYDROLASE"/>
    <property type="match status" value="1"/>
</dbReference>
<organism evidence="10 11">
    <name type="scientific">Anaerobacillus alkaliphilus</name>
    <dbReference type="NCBI Taxonomy" id="1548597"/>
    <lineage>
        <taxon>Bacteria</taxon>
        <taxon>Bacillati</taxon>
        <taxon>Bacillota</taxon>
        <taxon>Bacilli</taxon>
        <taxon>Bacillales</taxon>
        <taxon>Bacillaceae</taxon>
        <taxon>Anaerobacillus</taxon>
    </lineage>
</organism>
<comment type="catalytic activity">
    <reaction evidence="1 8">
        <text>Endohydrolysis of (1-&gt;4)-beta-D-xylosidic linkages in xylans.</text>
        <dbReference type="EC" id="3.2.1.8"/>
    </reaction>
</comment>
<gene>
    <name evidence="10" type="ORF">DS745_08250</name>
</gene>
<reference evidence="10 11" key="1">
    <citation type="journal article" date="2019" name="Int. J. Syst. Evol. Microbiol.">
        <title>Anaerobacillus alkaliphilus sp. nov., a novel alkaliphilic and moderately halophilic bacterium.</title>
        <authorList>
            <person name="Borsodi A.K."/>
            <person name="Aszalos J.M."/>
            <person name="Bihari P."/>
            <person name="Nagy I."/>
            <person name="Schumann P."/>
            <person name="Sproer C."/>
            <person name="Kovacs A.L."/>
            <person name="Boka K."/>
            <person name="Dobosy P."/>
            <person name="Ovari M."/>
            <person name="Szili-Kovacs T."/>
            <person name="Toth E."/>
        </authorList>
    </citation>
    <scope>NUCLEOTIDE SEQUENCE [LARGE SCALE GENOMIC DNA]</scope>
    <source>
        <strain evidence="10 11">B16-10</strain>
    </source>
</reference>
<keyword evidence="4 8" id="KW-0378">Hydrolase</keyword>
<dbReference type="GO" id="GO:0031176">
    <property type="term" value="F:endo-1,4-beta-xylanase activity"/>
    <property type="evidence" value="ECO:0007669"/>
    <property type="project" value="UniProtKB-EC"/>
</dbReference>
<protein>
    <recommendedName>
        <fullName evidence="8">Beta-xylanase</fullName>
        <ecNumber evidence="8">3.2.1.8</ecNumber>
    </recommendedName>
</protein>
<evidence type="ECO:0000256" key="3">
    <source>
        <dbReference type="ARBA" id="ARBA00022651"/>
    </source>
</evidence>
<dbReference type="GO" id="GO:0045493">
    <property type="term" value="P:xylan catabolic process"/>
    <property type="evidence" value="ECO:0007669"/>
    <property type="project" value="UniProtKB-KW"/>
</dbReference>
<dbReference type="PRINTS" id="PR00134">
    <property type="entry name" value="GLHYDRLASE10"/>
</dbReference>